<keyword evidence="2" id="KW-0675">Receptor</keyword>
<accession>A0A498P5U0</accession>
<name>A0A498P5U0_LABRO</name>
<organism evidence="2 3">
    <name type="scientific">Labeo rohita</name>
    <name type="common">Indian major carp</name>
    <name type="synonym">Cyprinus rohita</name>
    <dbReference type="NCBI Taxonomy" id="84645"/>
    <lineage>
        <taxon>Eukaryota</taxon>
        <taxon>Metazoa</taxon>
        <taxon>Chordata</taxon>
        <taxon>Craniata</taxon>
        <taxon>Vertebrata</taxon>
        <taxon>Euteleostomi</taxon>
        <taxon>Actinopterygii</taxon>
        <taxon>Neopterygii</taxon>
        <taxon>Teleostei</taxon>
        <taxon>Ostariophysi</taxon>
        <taxon>Cypriniformes</taxon>
        <taxon>Cyprinidae</taxon>
        <taxon>Labeoninae</taxon>
        <taxon>Labeonini</taxon>
        <taxon>Labeo</taxon>
    </lineage>
</organism>
<feature type="compositionally biased region" description="Basic and acidic residues" evidence="1">
    <location>
        <begin position="285"/>
        <end position="296"/>
    </location>
</feature>
<sequence>MWAFMSSRKNTALVKNNKEGITRVLTTDYALLMESTSIEYITQRNCNLTQVGGLIDSKGYGVGTPIGVEKTCSIEDITGFFEVHGEISKVVRVPDEPEQLSGRLLIQYSSESSILKIDTDSLGDLTSPKDPAVAWHVRTVRDMSQEKLGRGLAQRYLDELSTIPGSGRAAFLLALQKELQRVQLHSSDLQAAEAGPHTTVHSPHDSGRTNVEFNPAESNVAQATVPNFSPSYVPQSPVHIDESMFNPPQIQKVVVEHVIRNESSHSPLRQSRIRTFSGRIPKPNGEGDLRDLAYSS</sequence>
<dbReference type="Proteomes" id="UP000290572">
    <property type="component" value="Unassembled WGS sequence"/>
</dbReference>
<evidence type="ECO:0000256" key="1">
    <source>
        <dbReference type="SAM" id="MobiDB-lite"/>
    </source>
</evidence>
<evidence type="ECO:0000313" key="2">
    <source>
        <dbReference type="EMBL" id="RXN38904.1"/>
    </source>
</evidence>
<dbReference type="EMBL" id="QBIY01004196">
    <property type="protein sequence ID" value="RXN38904.1"/>
    <property type="molecule type" value="Genomic_DNA"/>
</dbReference>
<dbReference type="AlphaFoldDB" id="A0A498P5U0"/>
<dbReference type="Gene3D" id="3.40.190.10">
    <property type="entry name" value="Periplasmic binding protein-like II"/>
    <property type="match status" value="2"/>
</dbReference>
<dbReference type="STRING" id="84645.A0A498P5U0"/>
<evidence type="ECO:0000313" key="3">
    <source>
        <dbReference type="Proteomes" id="UP000290572"/>
    </source>
</evidence>
<comment type="caution">
    <text evidence="2">The sequence shown here is derived from an EMBL/GenBank/DDBJ whole genome shotgun (WGS) entry which is preliminary data.</text>
</comment>
<feature type="region of interest" description="Disordered" evidence="1">
    <location>
        <begin position="277"/>
        <end position="296"/>
    </location>
</feature>
<dbReference type="SUPFAM" id="SSF53850">
    <property type="entry name" value="Periplasmic binding protein-like II"/>
    <property type="match status" value="1"/>
</dbReference>
<reference evidence="2 3" key="1">
    <citation type="submission" date="2018-03" db="EMBL/GenBank/DDBJ databases">
        <title>Draft genome sequence of Rohu Carp (Labeo rohita).</title>
        <authorList>
            <person name="Das P."/>
            <person name="Kushwaha B."/>
            <person name="Joshi C.G."/>
            <person name="Kumar D."/>
            <person name="Nagpure N.S."/>
            <person name="Sahoo L."/>
            <person name="Das S.P."/>
            <person name="Bit A."/>
            <person name="Patnaik S."/>
            <person name="Meher P.K."/>
            <person name="Jayasankar P."/>
            <person name="Koringa P.G."/>
            <person name="Patel N.V."/>
            <person name="Hinsu A.T."/>
            <person name="Kumar R."/>
            <person name="Pandey M."/>
            <person name="Agarwal S."/>
            <person name="Srivastava S."/>
            <person name="Singh M."/>
            <person name="Iquebal M.A."/>
            <person name="Jaiswal S."/>
            <person name="Angadi U.B."/>
            <person name="Kumar N."/>
            <person name="Raza M."/>
            <person name="Shah T.M."/>
            <person name="Rai A."/>
            <person name="Jena J.K."/>
        </authorList>
    </citation>
    <scope>NUCLEOTIDE SEQUENCE [LARGE SCALE GENOMIC DNA]</scope>
    <source>
        <strain evidence="2">DASCIFA01</strain>
        <tissue evidence="2">Testis</tissue>
    </source>
</reference>
<proteinExistence type="predicted"/>
<gene>
    <name evidence="2" type="ORF">ROHU_000701</name>
</gene>
<keyword evidence="3" id="KW-1185">Reference proteome</keyword>
<protein>
    <submittedName>
        <fullName evidence="2">Glutamate receptor kainate 1-like isoform X2</fullName>
    </submittedName>
</protein>